<evidence type="ECO:0000256" key="2">
    <source>
        <dbReference type="ARBA" id="ARBA00022723"/>
    </source>
</evidence>
<evidence type="ECO:0000256" key="1">
    <source>
        <dbReference type="ARBA" id="ARBA00006964"/>
    </source>
</evidence>
<comment type="caution">
    <text evidence="3">The sequence shown here is derived from an EMBL/GenBank/DDBJ whole genome shotgun (WGS) entry which is preliminary data.</text>
</comment>
<comment type="similarity">
    <text evidence="1">Belongs to the GTP cyclohydrolase I type 2/NIF3 family.</text>
</comment>
<reference evidence="4" key="1">
    <citation type="journal article" date="2019" name="Int. J. Syst. Evol. Microbiol.">
        <title>The Global Catalogue of Microorganisms (GCM) 10K type strain sequencing project: providing services to taxonomists for standard genome sequencing and annotation.</title>
        <authorList>
            <consortium name="The Broad Institute Genomics Platform"/>
            <consortium name="The Broad Institute Genome Sequencing Center for Infectious Disease"/>
            <person name="Wu L."/>
            <person name="Ma J."/>
        </authorList>
    </citation>
    <scope>NUCLEOTIDE SEQUENCE [LARGE SCALE GENOMIC DNA]</scope>
    <source>
        <strain evidence="4">CGMCC 1.15053</strain>
    </source>
</reference>
<dbReference type="InterPro" id="IPR002678">
    <property type="entry name" value="DUF34/NIF3"/>
</dbReference>
<dbReference type="Pfam" id="PF01784">
    <property type="entry name" value="DUF34_NIF3"/>
    <property type="match status" value="1"/>
</dbReference>
<dbReference type="Proteomes" id="UP001595979">
    <property type="component" value="Unassembled WGS sequence"/>
</dbReference>
<gene>
    <name evidence="3" type="ORF">ACFPQ6_03065</name>
</gene>
<proteinExistence type="inferred from homology"/>
<dbReference type="EMBL" id="JBHSOH010000004">
    <property type="protein sequence ID" value="MFC5847280.1"/>
    <property type="molecule type" value="Genomic_DNA"/>
</dbReference>
<accession>A0ABW1DFD6</accession>
<keyword evidence="2" id="KW-0479">Metal-binding</keyword>
<dbReference type="InterPro" id="IPR036069">
    <property type="entry name" value="DUF34/NIF3_sf"/>
</dbReference>
<dbReference type="RefSeq" id="WP_380046288.1">
    <property type="nucleotide sequence ID" value="NZ_JBHSOH010000004.1"/>
</dbReference>
<evidence type="ECO:0000313" key="3">
    <source>
        <dbReference type="EMBL" id="MFC5847280.1"/>
    </source>
</evidence>
<dbReference type="SUPFAM" id="SSF102705">
    <property type="entry name" value="NIF3 (NGG1p interacting factor 3)-like"/>
    <property type="match status" value="1"/>
</dbReference>
<name>A0ABW1DFD6_9DEIO</name>
<keyword evidence="4" id="KW-1185">Reference proteome</keyword>
<sequence>MPTSPPPTLTDLAAWLGRRLQERDSVWRPAPGQPDPEVRRLLLALEPGDLPPAPPPGEAGALFVHRAFRLGERWPAWPVLTSHDGFDRALTTGENPALAARLGWAAPRTLHWKGAVIGMVADPGLPWPELLARLDQEFGGHEALIPPADPGAPARVAVMNAMRPELLREVHGRGVGVYVTGQLRPGAVDTARELGLGVVALGHRRSEVWGLHQLARELRAEFPGLDTTVLADPV</sequence>
<organism evidence="3 4">
    <name type="scientific">Deinococcus petrolearius</name>
    <dbReference type="NCBI Taxonomy" id="1751295"/>
    <lineage>
        <taxon>Bacteria</taxon>
        <taxon>Thermotogati</taxon>
        <taxon>Deinococcota</taxon>
        <taxon>Deinococci</taxon>
        <taxon>Deinococcales</taxon>
        <taxon>Deinococcaceae</taxon>
        <taxon>Deinococcus</taxon>
    </lineage>
</organism>
<dbReference type="PANTHER" id="PTHR13799:SF14">
    <property type="entry name" value="GTP CYCLOHYDROLASE 1 TYPE 2 HOMOLOG"/>
    <property type="match status" value="1"/>
</dbReference>
<dbReference type="PANTHER" id="PTHR13799">
    <property type="entry name" value="NGG1 INTERACTING FACTOR 3"/>
    <property type="match status" value="1"/>
</dbReference>
<protein>
    <submittedName>
        <fullName evidence="3">Nif3-like dinuclear metal center hexameric protein</fullName>
    </submittedName>
</protein>
<evidence type="ECO:0000313" key="4">
    <source>
        <dbReference type="Proteomes" id="UP001595979"/>
    </source>
</evidence>
<dbReference type="Gene3D" id="3.40.1390.30">
    <property type="entry name" value="NIF3 (NGG1p interacting factor 3)-like"/>
    <property type="match status" value="2"/>
</dbReference>